<comment type="caution">
    <text evidence="1">The sequence shown here is derived from an EMBL/GenBank/DDBJ whole genome shotgun (WGS) entry which is preliminary data.</text>
</comment>
<gene>
    <name evidence="1" type="ORF">S01H1_11708</name>
</gene>
<reference evidence="1" key="1">
    <citation type="journal article" date="2014" name="Front. Microbiol.">
        <title>High frequency of phylogenetically diverse reductive dehalogenase-homologous genes in deep subseafloor sedimentary metagenomes.</title>
        <authorList>
            <person name="Kawai M."/>
            <person name="Futagami T."/>
            <person name="Toyoda A."/>
            <person name="Takaki Y."/>
            <person name="Nishi S."/>
            <person name="Hori S."/>
            <person name="Arai W."/>
            <person name="Tsubouchi T."/>
            <person name="Morono Y."/>
            <person name="Uchiyama I."/>
            <person name="Ito T."/>
            <person name="Fujiyama A."/>
            <person name="Inagaki F."/>
            <person name="Takami H."/>
        </authorList>
    </citation>
    <scope>NUCLEOTIDE SEQUENCE</scope>
    <source>
        <strain evidence="1">Expedition CK06-06</strain>
    </source>
</reference>
<sequence>MTKFLENRKSVSGYYSIVHDVELGDHLEVSVTDNPTAETRDLSRMNTLCGYVAGVHVKSAEPNGVVIDLSPANPLALLRTDCPKERTDAIFPVVVASITHYRKIDPAP</sequence>
<accession>X0T009</accession>
<protein>
    <submittedName>
        <fullName evidence="1">Uncharacterized protein</fullName>
    </submittedName>
</protein>
<dbReference type="EMBL" id="BARS01005975">
    <property type="protein sequence ID" value="GAF81497.1"/>
    <property type="molecule type" value="Genomic_DNA"/>
</dbReference>
<evidence type="ECO:0000313" key="1">
    <source>
        <dbReference type="EMBL" id="GAF81497.1"/>
    </source>
</evidence>
<dbReference type="AlphaFoldDB" id="X0T009"/>
<organism evidence="1">
    <name type="scientific">marine sediment metagenome</name>
    <dbReference type="NCBI Taxonomy" id="412755"/>
    <lineage>
        <taxon>unclassified sequences</taxon>
        <taxon>metagenomes</taxon>
        <taxon>ecological metagenomes</taxon>
    </lineage>
</organism>
<proteinExistence type="predicted"/>
<name>X0T009_9ZZZZ</name>